<gene>
    <name evidence="2" type="ORF">K460DRAFT_403245</name>
</gene>
<accession>A0A9P4LB16</accession>
<evidence type="ECO:0000313" key="3">
    <source>
        <dbReference type="Proteomes" id="UP000800039"/>
    </source>
</evidence>
<dbReference type="RefSeq" id="XP_040790490.1">
    <property type="nucleotide sequence ID" value="XM_040936612.1"/>
</dbReference>
<dbReference type="EMBL" id="ML976615">
    <property type="protein sequence ID" value="KAF1847927.1"/>
    <property type="molecule type" value="Genomic_DNA"/>
</dbReference>
<organism evidence="2 3">
    <name type="scientific">Cucurbitaria berberidis CBS 394.84</name>
    <dbReference type="NCBI Taxonomy" id="1168544"/>
    <lineage>
        <taxon>Eukaryota</taxon>
        <taxon>Fungi</taxon>
        <taxon>Dikarya</taxon>
        <taxon>Ascomycota</taxon>
        <taxon>Pezizomycotina</taxon>
        <taxon>Dothideomycetes</taxon>
        <taxon>Pleosporomycetidae</taxon>
        <taxon>Pleosporales</taxon>
        <taxon>Pleosporineae</taxon>
        <taxon>Cucurbitariaceae</taxon>
        <taxon>Cucurbitaria</taxon>
    </lineage>
</organism>
<keyword evidence="3" id="KW-1185">Reference proteome</keyword>
<sequence>MVPLSQQKQVKKDSVSPALCPSFEDTVYAAIPRALSLVQTYAKPFASSKEAEQYVEGVLEWRGLHYGFVANAPISFQSRVRNRIHYEVARRAVDAGILLIDRSLQQQIPTQRNYQMPAVDSKETRENIKQLKALIKEWPPSFGSLRSARNYARSICKKSNLRFTLHRGVKPSKIRNFVLNAIIRDAHEAGFFQFGTHPGGHGLHSETKIQHRAMESRERKVNSPSSVHSGSSATLTVDDSFQVPSTPTLLAKRKTEKDLDDAGEKAFNTIDIRAEILAARFELAERMMSRLGLDLTDRNTPDLEGPMAPQAEQNDPEVGFTSGGENSAFKASSA</sequence>
<reference evidence="2" key="1">
    <citation type="submission" date="2020-01" db="EMBL/GenBank/DDBJ databases">
        <authorList>
            <consortium name="DOE Joint Genome Institute"/>
            <person name="Haridas S."/>
            <person name="Albert R."/>
            <person name="Binder M."/>
            <person name="Bloem J."/>
            <person name="Labutti K."/>
            <person name="Salamov A."/>
            <person name="Andreopoulos B."/>
            <person name="Baker S.E."/>
            <person name="Barry K."/>
            <person name="Bills G."/>
            <person name="Bluhm B.H."/>
            <person name="Cannon C."/>
            <person name="Castanera R."/>
            <person name="Culley D.E."/>
            <person name="Daum C."/>
            <person name="Ezra D."/>
            <person name="Gonzalez J.B."/>
            <person name="Henrissat B."/>
            <person name="Kuo A."/>
            <person name="Liang C."/>
            <person name="Lipzen A."/>
            <person name="Lutzoni F."/>
            <person name="Magnuson J."/>
            <person name="Mondo S."/>
            <person name="Nolan M."/>
            <person name="Ohm R."/>
            <person name="Pangilinan J."/>
            <person name="Park H.-J."/>
            <person name="Ramirez L."/>
            <person name="Alfaro M."/>
            <person name="Sun H."/>
            <person name="Tritt A."/>
            <person name="Yoshinaga Y."/>
            <person name="Zwiers L.-H."/>
            <person name="Turgeon B.G."/>
            <person name="Goodwin S.B."/>
            <person name="Spatafora J.W."/>
            <person name="Crous P.W."/>
            <person name="Grigoriev I.V."/>
        </authorList>
    </citation>
    <scope>NUCLEOTIDE SEQUENCE</scope>
    <source>
        <strain evidence="2">CBS 394.84</strain>
    </source>
</reference>
<feature type="compositionally biased region" description="Polar residues" evidence="1">
    <location>
        <begin position="323"/>
        <end position="334"/>
    </location>
</feature>
<dbReference type="AlphaFoldDB" id="A0A9P4LB16"/>
<dbReference type="OrthoDB" id="3736522at2759"/>
<proteinExistence type="predicted"/>
<evidence type="ECO:0000256" key="1">
    <source>
        <dbReference type="SAM" id="MobiDB-lite"/>
    </source>
</evidence>
<feature type="region of interest" description="Disordered" evidence="1">
    <location>
        <begin position="214"/>
        <end position="239"/>
    </location>
</feature>
<comment type="caution">
    <text evidence="2">The sequence shown here is derived from an EMBL/GenBank/DDBJ whole genome shotgun (WGS) entry which is preliminary data.</text>
</comment>
<protein>
    <submittedName>
        <fullName evidence="2">Uncharacterized protein</fullName>
    </submittedName>
</protein>
<evidence type="ECO:0000313" key="2">
    <source>
        <dbReference type="EMBL" id="KAF1847927.1"/>
    </source>
</evidence>
<dbReference type="Proteomes" id="UP000800039">
    <property type="component" value="Unassembled WGS sequence"/>
</dbReference>
<feature type="region of interest" description="Disordered" evidence="1">
    <location>
        <begin position="295"/>
        <end position="334"/>
    </location>
</feature>
<dbReference type="GeneID" id="63853862"/>
<name>A0A9P4LB16_9PLEO</name>
<feature type="compositionally biased region" description="Low complexity" evidence="1">
    <location>
        <begin position="223"/>
        <end position="232"/>
    </location>
</feature>